<keyword evidence="3" id="KW-1185">Reference proteome</keyword>
<proteinExistence type="predicted"/>
<sequence length="388" mass="43430">MIEEKVTANEVDRNCYQDVDDEEEYDDDEYEEDEDEDHFTSVSHELFDCLSNEEVTSTTMSTSSTEATTTTSTTTESTTSTSTASTTTTTTTEPTTRSTKPSTKPSKRKRKNRKKSTTEKSFKSEEETTEATITSTTSTVETSTDSTSSSSTEGMTSTTTTEMSTTTSSTTDTSSTDSTTSTIAESTTLSSTTMSHECTTLSPSLIPLKNCQCYLYCDKKNCTCLSDTTAGMDNEIDKSKNRGGVRRWIDKDGDVYARIYRKIQKLMNSSPAPEPRVRRVSHKKSTSTTTSTTPSSTTTTERKHNDIMQLPGDTRRRRKLPARHWNRLLHTGPNPVELPGGHKNGSFKRDLTHRKSEYREELDCAIRPWSRKCKKWRKLENDASMVPS</sequence>
<feature type="compositionally biased region" description="Low complexity" evidence="1">
    <location>
        <begin position="130"/>
        <end position="193"/>
    </location>
</feature>
<feature type="region of interest" description="Disordered" evidence="1">
    <location>
        <begin position="1"/>
        <end position="196"/>
    </location>
</feature>
<dbReference type="AlphaFoldDB" id="A0A182SCJ0"/>
<dbReference type="Proteomes" id="UP000075901">
    <property type="component" value="Unassembled WGS sequence"/>
</dbReference>
<dbReference type="VEuPathDB" id="VectorBase:AMAM004029"/>
<feature type="region of interest" description="Disordered" evidence="1">
    <location>
        <begin position="267"/>
        <end position="304"/>
    </location>
</feature>
<evidence type="ECO:0000313" key="2">
    <source>
        <dbReference type="EnsemblMetazoa" id="AMAM004029-PA"/>
    </source>
</evidence>
<reference evidence="3" key="1">
    <citation type="submission" date="2013-09" db="EMBL/GenBank/DDBJ databases">
        <title>The Genome Sequence of Anopheles maculatus species B.</title>
        <authorList>
            <consortium name="The Broad Institute Genomics Platform"/>
            <person name="Neafsey D.E."/>
            <person name="Besansky N."/>
            <person name="Howell P."/>
            <person name="Walton C."/>
            <person name="Young S.K."/>
            <person name="Zeng Q."/>
            <person name="Gargeya S."/>
            <person name="Fitzgerald M."/>
            <person name="Haas B."/>
            <person name="Abouelleil A."/>
            <person name="Allen A.W."/>
            <person name="Alvarado L."/>
            <person name="Arachchi H.M."/>
            <person name="Berlin A.M."/>
            <person name="Chapman S.B."/>
            <person name="Gainer-Dewar J."/>
            <person name="Goldberg J."/>
            <person name="Griggs A."/>
            <person name="Gujja S."/>
            <person name="Hansen M."/>
            <person name="Howarth C."/>
            <person name="Imamovic A."/>
            <person name="Ireland A."/>
            <person name="Larimer J."/>
            <person name="McCowan C."/>
            <person name="Murphy C."/>
            <person name="Pearson M."/>
            <person name="Poon T.W."/>
            <person name="Priest M."/>
            <person name="Roberts A."/>
            <person name="Saif S."/>
            <person name="Shea T."/>
            <person name="Sisk P."/>
            <person name="Sykes S."/>
            <person name="Wortman J."/>
            <person name="Nusbaum C."/>
            <person name="Birren B."/>
        </authorList>
    </citation>
    <scope>NUCLEOTIDE SEQUENCE [LARGE SCALE GENOMIC DNA]</scope>
    <source>
        <strain evidence="3">maculatus3</strain>
    </source>
</reference>
<evidence type="ECO:0000256" key="1">
    <source>
        <dbReference type="SAM" id="MobiDB-lite"/>
    </source>
</evidence>
<name>A0A182SCJ0_9DIPT</name>
<feature type="compositionally biased region" description="Low complexity" evidence="1">
    <location>
        <begin position="286"/>
        <end position="299"/>
    </location>
</feature>
<accession>A0A182SCJ0</accession>
<feature type="compositionally biased region" description="Low complexity" evidence="1">
    <location>
        <begin position="56"/>
        <end position="104"/>
    </location>
</feature>
<organism evidence="2 3">
    <name type="scientific">Anopheles maculatus</name>
    <dbReference type="NCBI Taxonomy" id="74869"/>
    <lineage>
        <taxon>Eukaryota</taxon>
        <taxon>Metazoa</taxon>
        <taxon>Ecdysozoa</taxon>
        <taxon>Arthropoda</taxon>
        <taxon>Hexapoda</taxon>
        <taxon>Insecta</taxon>
        <taxon>Pterygota</taxon>
        <taxon>Neoptera</taxon>
        <taxon>Endopterygota</taxon>
        <taxon>Diptera</taxon>
        <taxon>Nematocera</taxon>
        <taxon>Culicoidea</taxon>
        <taxon>Culicidae</taxon>
        <taxon>Anophelinae</taxon>
        <taxon>Anopheles</taxon>
        <taxon>Anopheles maculatus group</taxon>
    </lineage>
</organism>
<feature type="compositionally biased region" description="Acidic residues" evidence="1">
    <location>
        <begin position="18"/>
        <end position="37"/>
    </location>
</feature>
<feature type="region of interest" description="Disordered" evidence="1">
    <location>
        <begin position="328"/>
        <end position="348"/>
    </location>
</feature>
<reference evidence="2" key="2">
    <citation type="submission" date="2020-05" db="UniProtKB">
        <authorList>
            <consortium name="EnsemblMetazoa"/>
        </authorList>
    </citation>
    <scope>IDENTIFICATION</scope>
    <source>
        <strain evidence="2">maculatus3</strain>
    </source>
</reference>
<feature type="compositionally biased region" description="Basic and acidic residues" evidence="1">
    <location>
        <begin position="1"/>
        <end position="15"/>
    </location>
</feature>
<evidence type="ECO:0000313" key="3">
    <source>
        <dbReference type="Proteomes" id="UP000075901"/>
    </source>
</evidence>
<protein>
    <submittedName>
        <fullName evidence="2">Uncharacterized protein</fullName>
    </submittedName>
</protein>
<feature type="compositionally biased region" description="Basic and acidic residues" evidence="1">
    <location>
        <begin position="116"/>
        <end position="126"/>
    </location>
</feature>
<feature type="compositionally biased region" description="Basic residues" evidence="1">
    <location>
        <begin position="105"/>
        <end position="115"/>
    </location>
</feature>
<dbReference type="EnsemblMetazoa" id="AMAM004029-RA">
    <property type="protein sequence ID" value="AMAM004029-PA"/>
    <property type="gene ID" value="AMAM004029"/>
</dbReference>